<evidence type="ECO:0000259" key="1">
    <source>
        <dbReference type="Pfam" id="PF11181"/>
    </source>
</evidence>
<feature type="domain" description="General stress protein 17M-like" evidence="1">
    <location>
        <begin position="4"/>
        <end position="98"/>
    </location>
</feature>
<organism evidence="2 3">
    <name type="scientific">Bacillus songklensis</name>
    <dbReference type="NCBI Taxonomy" id="1069116"/>
    <lineage>
        <taxon>Bacteria</taxon>
        <taxon>Bacillati</taxon>
        <taxon>Bacillota</taxon>
        <taxon>Bacilli</taxon>
        <taxon>Bacillales</taxon>
        <taxon>Bacillaceae</taxon>
        <taxon>Bacillus</taxon>
    </lineage>
</organism>
<protein>
    <submittedName>
        <fullName evidence="2">General stress protein</fullName>
    </submittedName>
</protein>
<evidence type="ECO:0000313" key="3">
    <source>
        <dbReference type="Proteomes" id="UP001595752"/>
    </source>
</evidence>
<proteinExistence type="predicted"/>
<evidence type="ECO:0000313" key="2">
    <source>
        <dbReference type="EMBL" id="MFC3886360.1"/>
    </source>
</evidence>
<dbReference type="RefSeq" id="WP_377918786.1">
    <property type="nucleotide sequence ID" value="NZ_JBHRZT010000073.1"/>
</dbReference>
<accession>A0ABV8B8V9</accession>
<reference evidence="3" key="1">
    <citation type="journal article" date="2019" name="Int. J. Syst. Evol. Microbiol.">
        <title>The Global Catalogue of Microorganisms (GCM) 10K type strain sequencing project: providing services to taxonomists for standard genome sequencing and annotation.</title>
        <authorList>
            <consortium name="The Broad Institute Genomics Platform"/>
            <consortium name="The Broad Institute Genome Sequencing Center for Infectious Disease"/>
            <person name="Wu L."/>
            <person name="Ma J."/>
        </authorList>
    </citation>
    <scope>NUCLEOTIDE SEQUENCE [LARGE SCALE GENOMIC DNA]</scope>
    <source>
        <strain evidence="3">CCUG 61889</strain>
    </source>
</reference>
<dbReference type="EMBL" id="JBHRZT010000073">
    <property type="protein sequence ID" value="MFC3886360.1"/>
    <property type="molecule type" value="Genomic_DNA"/>
</dbReference>
<name>A0ABV8B8V9_9BACI</name>
<dbReference type="InterPro" id="IPR025889">
    <property type="entry name" value="GSP17M-like_dom"/>
</dbReference>
<sequence length="108" mass="12137">MLNVKVVENGVQAKEVIEDFVRQGFTHDDIYLFAHDKDRSTDLTDALDANNVGMAEQGFFDKLSNVFRSRGDELRSKMQSVGLSEPEAEKYEVELDRGRVLIVATKAA</sequence>
<dbReference type="Proteomes" id="UP001595752">
    <property type="component" value="Unassembled WGS sequence"/>
</dbReference>
<dbReference type="Pfam" id="PF11181">
    <property type="entry name" value="YflT"/>
    <property type="match status" value="1"/>
</dbReference>
<comment type="caution">
    <text evidence="2">The sequence shown here is derived from an EMBL/GenBank/DDBJ whole genome shotgun (WGS) entry which is preliminary data.</text>
</comment>
<keyword evidence="3" id="KW-1185">Reference proteome</keyword>
<gene>
    <name evidence="2" type="ORF">ACFOU2_23875</name>
</gene>